<dbReference type="EMBL" id="UINC01171063">
    <property type="protein sequence ID" value="SVD75423.1"/>
    <property type="molecule type" value="Genomic_DNA"/>
</dbReference>
<proteinExistence type="predicted"/>
<sequence length="267" mass="25794">NFAASTVGGALSATATTGNITQSGALAITGVTTIAADSGNNITLNNTSNNFQAAVRITSGNDVTLVDAGAIILGASTVSGALSVTATTGNITQSGALDIEGATTLVTAAQGATIDLSTVTTNAFTSQLLITTNDNEPADGTYAAHVKIDGGTTNLIIGTSTIDGDLTLLSGGTITDTDSSTVTVKGALSATTDAGSSLITLNDLEVDGSFTLAPNSAGAVTIVNDAGLDLAASTMGGTFSGTATTGDISDSGTLTITGAATFITTAA</sequence>
<feature type="non-terminal residue" evidence="1">
    <location>
        <position position="267"/>
    </location>
</feature>
<gene>
    <name evidence="1" type="ORF">METZ01_LOCUS428277</name>
</gene>
<dbReference type="InterPro" id="IPR043709">
    <property type="entry name" value="DUF5649"/>
</dbReference>
<dbReference type="AlphaFoldDB" id="A0A382XWQ6"/>
<protein>
    <submittedName>
        <fullName evidence="1">Uncharacterized protein</fullName>
    </submittedName>
</protein>
<feature type="non-terminal residue" evidence="1">
    <location>
        <position position="1"/>
    </location>
</feature>
<evidence type="ECO:0000313" key="1">
    <source>
        <dbReference type="EMBL" id="SVD75423.1"/>
    </source>
</evidence>
<name>A0A382XWQ6_9ZZZZ</name>
<accession>A0A382XWQ6</accession>
<organism evidence="1">
    <name type="scientific">marine metagenome</name>
    <dbReference type="NCBI Taxonomy" id="408172"/>
    <lineage>
        <taxon>unclassified sequences</taxon>
        <taxon>metagenomes</taxon>
        <taxon>ecological metagenomes</taxon>
    </lineage>
</organism>
<reference evidence="1" key="1">
    <citation type="submission" date="2018-05" db="EMBL/GenBank/DDBJ databases">
        <authorList>
            <person name="Lanie J.A."/>
            <person name="Ng W.-L."/>
            <person name="Kazmierczak K.M."/>
            <person name="Andrzejewski T.M."/>
            <person name="Davidsen T.M."/>
            <person name="Wayne K.J."/>
            <person name="Tettelin H."/>
            <person name="Glass J.I."/>
            <person name="Rusch D."/>
            <person name="Podicherti R."/>
            <person name="Tsui H.-C.T."/>
            <person name="Winkler M.E."/>
        </authorList>
    </citation>
    <scope>NUCLEOTIDE SEQUENCE</scope>
</reference>
<dbReference type="Pfam" id="PF18886">
    <property type="entry name" value="DUF5649"/>
    <property type="match status" value="4"/>
</dbReference>